<organism evidence="2">
    <name type="scientific">Panicum hallii</name>
    <dbReference type="NCBI Taxonomy" id="206008"/>
    <lineage>
        <taxon>Eukaryota</taxon>
        <taxon>Viridiplantae</taxon>
        <taxon>Streptophyta</taxon>
        <taxon>Embryophyta</taxon>
        <taxon>Tracheophyta</taxon>
        <taxon>Spermatophyta</taxon>
        <taxon>Magnoliopsida</taxon>
        <taxon>Liliopsida</taxon>
        <taxon>Poales</taxon>
        <taxon>Poaceae</taxon>
        <taxon>PACMAD clade</taxon>
        <taxon>Panicoideae</taxon>
        <taxon>Panicodae</taxon>
        <taxon>Paniceae</taxon>
        <taxon>Panicinae</taxon>
        <taxon>Panicum</taxon>
        <taxon>Panicum sect. Panicum</taxon>
    </lineage>
</organism>
<gene>
    <name evidence="2" type="ORF">PAHAL_1G235200</name>
</gene>
<sequence>MVRGPVTCKRCGEKGHRQASYKYPLNGTKKRKRKPRKNTTKQRKDSVTTIQMLTRDQILRDSPGRMTRSRLAFLFGEGTSSQPATSTTNVQEATASQAKKTTPKKKRQKEPRQKNYSKEEAVSSTTIKCTNVSVYFPCIELVLMYTDGQVYLVLVWSVSRGKFIL</sequence>
<protein>
    <submittedName>
        <fullName evidence="2">Uncharacterized protein</fullName>
    </submittedName>
</protein>
<name>A0A2T8KW61_9POAL</name>
<feature type="compositionally biased region" description="Basic and acidic residues" evidence="1">
    <location>
        <begin position="110"/>
        <end position="121"/>
    </location>
</feature>
<feature type="compositionally biased region" description="Polar residues" evidence="1">
    <location>
        <begin position="78"/>
        <end position="98"/>
    </location>
</feature>
<dbReference type="EMBL" id="CM008046">
    <property type="protein sequence ID" value="PVH66405.1"/>
    <property type="molecule type" value="Genomic_DNA"/>
</dbReference>
<feature type="compositionally biased region" description="Basic residues" evidence="1">
    <location>
        <begin position="28"/>
        <end position="41"/>
    </location>
</feature>
<evidence type="ECO:0000313" key="2">
    <source>
        <dbReference type="EMBL" id="PVH66405.1"/>
    </source>
</evidence>
<reference evidence="2" key="1">
    <citation type="submission" date="2018-04" db="EMBL/GenBank/DDBJ databases">
        <title>WGS assembly of Panicum hallii.</title>
        <authorList>
            <person name="Lovell J."/>
            <person name="Jenkins J."/>
            <person name="Lowry D."/>
            <person name="Mamidi S."/>
            <person name="Sreedasyam A."/>
            <person name="Weng X."/>
            <person name="Barry K."/>
            <person name="Bonette J."/>
            <person name="Campitelli B."/>
            <person name="Daum C."/>
            <person name="Gordon S."/>
            <person name="Gould B."/>
            <person name="Lipzen A."/>
            <person name="Macqueen A."/>
            <person name="Palacio-Mejia J."/>
            <person name="Plott C."/>
            <person name="Shakirov E."/>
            <person name="Shu S."/>
            <person name="Yoshinaga Y."/>
            <person name="Zane M."/>
            <person name="Rokhsar D."/>
            <person name="Grimwood J."/>
            <person name="Schmutz J."/>
            <person name="Juenger T."/>
        </authorList>
    </citation>
    <scope>NUCLEOTIDE SEQUENCE [LARGE SCALE GENOMIC DNA]</scope>
    <source>
        <strain evidence="2">FIL2</strain>
    </source>
</reference>
<evidence type="ECO:0000256" key="1">
    <source>
        <dbReference type="SAM" id="MobiDB-lite"/>
    </source>
</evidence>
<dbReference type="AlphaFoldDB" id="A0A2T8KW61"/>
<proteinExistence type="predicted"/>
<accession>A0A2T8KW61</accession>
<dbReference type="Proteomes" id="UP000243499">
    <property type="component" value="Chromosome 1"/>
</dbReference>
<feature type="region of interest" description="Disordered" evidence="1">
    <location>
        <begin position="74"/>
        <end position="121"/>
    </location>
</feature>
<feature type="region of interest" description="Disordered" evidence="1">
    <location>
        <begin position="1"/>
        <end position="49"/>
    </location>
</feature>
<dbReference type="Gramene" id="PVH66405">
    <property type="protein sequence ID" value="PVH66405"/>
    <property type="gene ID" value="PAHAL_1G235200"/>
</dbReference>